<evidence type="ECO:0000313" key="11">
    <source>
        <dbReference type="EMBL" id="QDZ16747.1"/>
    </source>
</evidence>
<dbReference type="PANTHER" id="PTHR30024:SF47">
    <property type="entry name" value="TAURINE-BINDING PERIPLASMIC PROTEIN"/>
    <property type="match status" value="1"/>
</dbReference>
<organism evidence="11 12">
    <name type="scientific">Humibacter ginsenosidimutans</name>
    <dbReference type="NCBI Taxonomy" id="2599293"/>
    <lineage>
        <taxon>Bacteria</taxon>
        <taxon>Bacillati</taxon>
        <taxon>Actinomycetota</taxon>
        <taxon>Actinomycetes</taxon>
        <taxon>Micrococcales</taxon>
        <taxon>Microbacteriaceae</taxon>
        <taxon>Humibacter</taxon>
    </lineage>
</organism>
<keyword evidence="7 10" id="KW-0732">Signal</keyword>
<dbReference type="PROSITE" id="PS51257">
    <property type="entry name" value="PROKAR_LIPOPROTEIN"/>
    <property type="match status" value="1"/>
</dbReference>
<comment type="subcellular location">
    <subcellularLocation>
        <location evidence="2">Cell inner membrane</location>
    </subcellularLocation>
    <subcellularLocation>
        <location evidence="1">Periplasm</location>
    </subcellularLocation>
</comment>
<evidence type="ECO:0000313" key="12">
    <source>
        <dbReference type="Proteomes" id="UP000320216"/>
    </source>
</evidence>
<name>A0A5B8M8C8_9MICO</name>
<dbReference type="Pfam" id="PF13379">
    <property type="entry name" value="NMT1_2"/>
    <property type="match status" value="1"/>
</dbReference>
<dbReference type="Proteomes" id="UP000320216">
    <property type="component" value="Chromosome"/>
</dbReference>
<dbReference type="NCBIfam" id="TIGR01728">
    <property type="entry name" value="SsuA_fam"/>
    <property type="match status" value="1"/>
</dbReference>
<dbReference type="EMBL" id="CP042305">
    <property type="protein sequence ID" value="QDZ16747.1"/>
    <property type="molecule type" value="Genomic_DNA"/>
</dbReference>
<dbReference type="InterPro" id="IPR010067">
    <property type="entry name" value="ABC_SsuA_sub-bd"/>
</dbReference>
<dbReference type="GO" id="GO:0005886">
    <property type="term" value="C:plasma membrane"/>
    <property type="evidence" value="ECO:0007669"/>
    <property type="project" value="UniProtKB-SubCell"/>
</dbReference>
<sequence>MTAPLTRRAFTRLALTTMGAATMASLAGCATADAAPAATAGGGTAAAKLRLGYFDNVTHATALIGLQQGLLAKSLGTTTLTTEIFNAGPATVEALSAGAIDAAFIGPSPAISSYAASAGKSIRIIAGATNGGAALVVKKDITKASQLKGTTLASPQLGNTQDVALRTWLAEQGLTTSLTGGGDVTITPTDNAQTLTLFQQGAIDGAWLPEPWVSRLVLDAGGHVLVNEASQWPGGRFPSTVLVADQSFIDAHGTTIDALVKGHAASIAWLGAHSAAEAATAINARLTKDSGKGLETAVIERALTQVTFSLDPVASTFPELQRHAVKLGLSKSADLHGIFDLRAANALLKAAGKPTVSAGGLGV</sequence>
<gene>
    <name evidence="11" type="ORF">FPZ11_06695</name>
</gene>
<proteinExistence type="inferred from homology"/>
<reference evidence="11 12" key="1">
    <citation type="submission" date="2019-07" db="EMBL/GenBank/DDBJ databases">
        <title>Full genome sequence of Humibacter sp. WJ7-1.</title>
        <authorList>
            <person name="Im W.-T."/>
        </authorList>
    </citation>
    <scope>NUCLEOTIDE SEQUENCE [LARGE SCALE GENOMIC DNA]</scope>
    <source>
        <strain evidence="11 12">WJ7-1</strain>
    </source>
</reference>
<dbReference type="GO" id="GO:0042597">
    <property type="term" value="C:periplasmic space"/>
    <property type="evidence" value="ECO:0007669"/>
    <property type="project" value="UniProtKB-SubCell"/>
</dbReference>
<dbReference type="CDD" id="cd13553">
    <property type="entry name" value="PBP2_NrtA_CpmA_like"/>
    <property type="match status" value="1"/>
</dbReference>
<evidence type="ECO:0000256" key="6">
    <source>
        <dbReference type="ARBA" id="ARBA00022519"/>
    </source>
</evidence>
<dbReference type="AlphaFoldDB" id="A0A5B8M8C8"/>
<keyword evidence="8" id="KW-0472">Membrane</keyword>
<feature type="chain" id="PRO_5022658561" evidence="10">
    <location>
        <begin position="35"/>
        <end position="363"/>
    </location>
</feature>
<evidence type="ECO:0000256" key="9">
    <source>
        <dbReference type="ARBA" id="ARBA00024031"/>
    </source>
</evidence>
<evidence type="ECO:0000256" key="8">
    <source>
        <dbReference type="ARBA" id="ARBA00023136"/>
    </source>
</evidence>
<keyword evidence="12" id="KW-1185">Reference proteome</keyword>
<comment type="similarity">
    <text evidence="9">Belongs to the CmpA/NrtA family.</text>
</comment>
<evidence type="ECO:0000256" key="7">
    <source>
        <dbReference type="ARBA" id="ARBA00022729"/>
    </source>
</evidence>
<evidence type="ECO:0000256" key="5">
    <source>
        <dbReference type="ARBA" id="ARBA00022475"/>
    </source>
</evidence>
<evidence type="ECO:0000256" key="1">
    <source>
        <dbReference type="ARBA" id="ARBA00004418"/>
    </source>
</evidence>
<protein>
    <submittedName>
        <fullName evidence="11">ABC transporter substrate-binding protein</fullName>
    </submittedName>
</protein>
<comment type="similarity">
    <text evidence="3">Belongs to the bacterial solute-binding protein SsuA/TauA family.</text>
</comment>
<evidence type="ECO:0000256" key="2">
    <source>
        <dbReference type="ARBA" id="ARBA00004533"/>
    </source>
</evidence>
<dbReference type="KEGG" id="huw:FPZ11_06695"/>
<feature type="signal peptide" evidence="10">
    <location>
        <begin position="1"/>
        <end position="34"/>
    </location>
</feature>
<dbReference type="PROSITE" id="PS51318">
    <property type="entry name" value="TAT"/>
    <property type="match status" value="1"/>
</dbReference>
<dbReference type="Gene3D" id="3.40.190.10">
    <property type="entry name" value="Periplasmic binding protein-like II"/>
    <property type="match status" value="2"/>
</dbReference>
<evidence type="ECO:0000256" key="3">
    <source>
        <dbReference type="ARBA" id="ARBA00010742"/>
    </source>
</evidence>
<dbReference type="OrthoDB" id="506341at2"/>
<accession>A0A5B8M8C8</accession>
<keyword evidence="4" id="KW-0813">Transport</keyword>
<dbReference type="SUPFAM" id="SSF53850">
    <property type="entry name" value="Periplasmic binding protein-like II"/>
    <property type="match status" value="1"/>
</dbReference>
<dbReference type="InterPro" id="IPR006311">
    <property type="entry name" value="TAT_signal"/>
</dbReference>
<keyword evidence="6" id="KW-0997">Cell inner membrane</keyword>
<dbReference type="PANTHER" id="PTHR30024">
    <property type="entry name" value="ALIPHATIC SULFONATES-BINDING PROTEIN-RELATED"/>
    <property type="match status" value="1"/>
</dbReference>
<dbReference type="GO" id="GO:0042626">
    <property type="term" value="F:ATPase-coupled transmembrane transporter activity"/>
    <property type="evidence" value="ECO:0007669"/>
    <property type="project" value="InterPro"/>
</dbReference>
<evidence type="ECO:0000256" key="10">
    <source>
        <dbReference type="SAM" id="SignalP"/>
    </source>
</evidence>
<keyword evidence="5" id="KW-1003">Cell membrane</keyword>
<evidence type="ECO:0000256" key="4">
    <source>
        <dbReference type="ARBA" id="ARBA00022448"/>
    </source>
</evidence>
<dbReference type="InterPro" id="IPR044527">
    <property type="entry name" value="NrtA/CpmA_ABC-bd_dom"/>
</dbReference>